<accession>A0ABS6FDT6</accession>
<keyword evidence="6" id="KW-1185">Reference proteome</keyword>
<dbReference type="Proteomes" id="UP000787672">
    <property type="component" value="Unassembled WGS sequence"/>
</dbReference>
<dbReference type="InterPro" id="IPR000524">
    <property type="entry name" value="Tscrpt_reg_HTH_GntR"/>
</dbReference>
<dbReference type="RefSeq" id="WP_216633497.1">
    <property type="nucleotide sequence ID" value="NZ_JAHLQN010000001.1"/>
</dbReference>
<evidence type="ECO:0000313" key="5">
    <source>
        <dbReference type="EMBL" id="MBU5628228.1"/>
    </source>
</evidence>
<reference evidence="5 6" key="1">
    <citation type="submission" date="2021-06" db="EMBL/GenBank/DDBJ databases">
        <authorList>
            <person name="Sun Q."/>
            <person name="Li D."/>
        </authorList>
    </citation>
    <scope>NUCLEOTIDE SEQUENCE [LARGE SCALE GENOMIC DNA]</scope>
    <source>
        <strain evidence="5 6">MSJ-2</strain>
    </source>
</reference>
<protein>
    <submittedName>
        <fullName evidence="5">GntR family transcriptional regulator</fullName>
    </submittedName>
</protein>
<evidence type="ECO:0000259" key="4">
    <source>
        <dbReference type="PROSITE" id="PS50949"/>
    </source>
</evidence>
<feature type="domain" description="HTH gntR-type" evidence="4">
    <location>
        <begin position="1"/>
        <end position="69"/>
    </location>
</feature>
<name>A0ABS6FDT6_9FIRM</name>
<keyword evidence="3" id="KW-0804">Transcription</keyword>
<proteinExistence type="predicted"/>
<dbReference type="PROSITE" id="PS50949">
    <property type="entry name" value="HTH_GNTR"/>
    <property type="match status" value="2"/>
</dbReference>
<organism evidence="5 6">
    <name type="scientific">Dysosmobacter acutus</name>
    <dbReference type="NCBI Taxonomy" id="2841504"/>
    <lineage>
        <taxon>Bacteria</taxon>
        <taxon>Bacillati</taxon>
        <taxon>Bacillota</taxon>
        <taxon>Clostridia</taxon>
        <taxon>Eubacteriales</taxon>
        <taxon>Oscillospiraceae</taxon>
        <taxon>Dysosmobacter</taxon>
    </lineage>
</organism>
<feature type="domain" description="HTH gntR-type" evidence="4">
    <location>
        <begin position="241"/>
        <end position="309"/>
    </location>
</feature>
<evidence type="ECO:0000256" key="1">
    <source>
        <dbReference type="ARBA" id="ARBA00023015"/>
    </source>
</evidence>
<dbReference type="CDD" id="cd07377">
    <property type="entry name" value="WHTH_GntR"/>
    <property type="match status" value="1"/>
</dbReference>
<sequence length="484" mass="54563">MLMYERVFQILKNKIESGLLPEGTSLPSRADLCLKFRTSEKTVRRVLSMLEKEGLIETSQRKRPVVRASRTAGHRTTMLALEKIDRDVTNDVLKTGVLLCYPVIKKGISACKQEDLKIPRRILDNMEIASAPQFWKLSKRFFRFFVARNENSLILQAVDSLGLTDLGPLHDDIALRSRYCMQVREFMRVLEAGGAPESVHFDDMSGLYGMEDGTAPTFNLAPDSAVLLGRKRLEKLMEASEVRYSAVYMDIVGLIAAGRYRRGDRLPNHKELQKIYGVSADTTAKAIQTLKEWGVVKAVRGDGIYVEMDQNDIQKVQVPPRLIAYHVRRYLDTLELLTLTVEGAAVCAAANITLPEVRAVSAEISRLWNEEYLYGRTPAILLDFITKHLGIKALGTIYALLQKNLRIGRSIPGLLTTEKTPVNCKIHEQCAEAVEALSAGTHELFSRKTAQAFESIYRLTIEECRRLGYYEVAMQVYDGSALWK</sequence>
<keyword evidence="2" id="KW-0238">DNA-binding</keyword>
<dbReference type="SMART" id="SM00345">
    <property type="entry name" value="HTH_GNTR"/>
    <property type="match status" value="2"/>
</dbReference>
<evidence type="ECO:0000313" key="6">
    <source>
        <dbReference type="Proteomes" id="UP000787672"/>
    </source>
</evidence>
<comment type="caution">
    <text evidence="5">The sequence shown here is derived from an EMBL/GenBank/DDBJ whole genome shotgun (WGS) entry which is preliminary data.</text>
</comment>
<dbReference type="PANTHER" id="PTHR44846">
    <property type="entry name" value="MANNOSYL-D-GLYCERATE TRANSPORT/METABOLISM SYSTEM REPRESSOR MNGR-RELATED"/>
    <property type="match status" value="1"/>
</dbReference>
<dbReference type="InterPro" id="IPR050679">
    <property type="entry name" value="Bact_HTH_transcr_reg"/>
</dbReference>
<evidence type="ECO:0000256" key="2">
    <source>
        <dbReference type="ARBA" id="ARBA00023125"/>
    </source>
</evidence>
<evidence type="ECO:0000256" key="3">
    <source>
        <dbReference type="ARBA" id="ARBA00023163"/>
    </source>
</evidence>
<dbReference type="Pfam" id="PF00392">
    <property type="entry name" value="GntR"/>
    <property type="match status" value="2"/>
</dbReference>
<dbReference type="PANTHER" id="PTHR44846:SF1">
    <property type="entry name" value="MANNOSYL-D-GLYCERATE TRANSPORT_METABOLISM SYSTEM REPRESSOR MNGR-RELATED"/>
    <property type="match status" value="1"/>
</dbReference>
<keyword evidence="1" id="KW-0805">Transcription regulation</keyword>
<dbReference type="EMBL" id="JAHLQN010000001">
    <property type="protein sequence ID" value="MBU5628228.1"/>
    <property type="molecule type" value="Genomic_DNA"/>
</dbReference>
<gene>
    <name evidence="5" type="ORF">KQI82_15055</name>
</gene>